<organism evidence="3 4">
    <name type="scientific">Skermanella aerolata</name>
    <dbReference type="NCBI Taxonomy" id="393310"/>
    <lineage>
        <taxon>Bacteria</taxon>
        <taxon>Pseudomonadati</taxon>
        <taxon>Pseudomonadota</taxon>
        <taxon>Alphaproteobacteria</taxon>
        <taxon>Rhodospirillales</taxon>
        <taxon>Azospirillaceae</taxon>
        <taxon>Skermanella</taxon>
    </lineage>
</organism>
<dbReference type="EMBL" id="BJYZ01000013">
    <property type="protein sequence ID" value="GEO38913.1"/>
    <property type="molecule type" value="Genomic_DNA"/>
</dbReference>
<accession>A0A512DQY4</accession>
<evidence type="ECO:0000313" key="3">
    <source>
        <dbReference type="EMBL" id="GEO38913.1"/>
    </source>
</evidence>
<dbReference type="RefSeq" id="WP_052831120.1">
    <property type="nucleotide sequence ID" value="NZ_BJYZ01000013.1"/>
</dbReference>
<reference evidence="3 4" key="1">
    <citation type="submission" date="2019-07" db="EMBL/GenBank/DDBJ databases">
        <title>Whole genome shotgun sequence of Skermanella aerolata NBRC 106429.</title>
        <authorList>
            <person name="Hosoyama A."/>
            <person name="Uohara A."/>
            <person name="Ohji S."/>
            <person name="Ichikawa N."/>
        </authorList>
    </citation>
    <scope>NUCLEOTIDE SEQUENCE [LARGE SCALE GENOMIC DNA]</scope>
    <source>
        <strain evidence="3 4">NBRC 106429</strain>
    </source>
</reference>
<keyword evidence="2" id="KW-1133">Transmembrane helix</keyword>
<feature type="transmembrane region" description="Helical" evidence="2">
    <location>
        <begin position="15"/>
        <end position="33"/>
    </location>
</feature>
<dbReference type="Proteomes" id="UP000321523">
    <property type="component" value="Unassembled WGS sequence"/>
</dbReference>
<evidence type="ECO:0000256" key="2">
    <source>
        <dbReference type="SAM" id="Phobius"/>
    </source>
</evidence>
<name>A0A512DQY4_9PROT</name>
<keyword evidence="2" id="KW-0812">Transmembrane</keyword>
<protein>
    <submittedName>
        <fullName evidence="3">Uncharacterized protein</fullName>
    </submittedName>
</protein>
<keyword evidence="4" id="KW-1185">Reference proteome</keyword>
<evidence type="ECO:0000256" key="1">
    <source>
        <dbReference type="SAM" id="MobiDB-lite"/>
    </source>
</evidence>
<feature type="compositionally biased region" description="Pro residues" evidence="1">
    <location>
        <begin position="146"/>
        <end position="156"/>
    </location>
</feature>
<comment type="caution">
    <text evidence="3">The sequence shown here is derived from an EMBL/GenBank/DDBJ whole genome shotgun (WGS) entry which is preliminary data.</text>
</comment>
<keyword evidence="2" id="KW-0472">Membrane</keyword>
<sequence length="156" mass="16729">MRAQAWRGRSSSSSLAGPLLMAAGASLLGYWLYQKRTGGQGRPASGQRPPSGDDRIPDVGRLAYFGPLRPTGQPVASGQGQSQGQDREDNRTGRRYAAFSDPEKAPVEQGSCYGAVRHAGPENMRDQERRPWDKVDESVDESFPASDPPAASPGSN</sequence>
<feature type="compositionally biased region" description="Basic and acidic residues" evidence="1">
    <location>
        <begin position="119"/>
        <end position="137"/>
    </location>
</feature>
<proteinExistence type="predicted"/>
<dbReference type="AlphaFoldDB" id="A0A512DQY4"/>
<feature type="region of interest" description="Disordered" evidence="1">
    <location>
        <begin position="36"/>
        <end position="156"/>
    </location>
</feature>
<feature type="compositionally biased region" description="Polar residues" evidence="1">
    <location>
        <begin position="74"/>
        <end position="84"/>
    </location>
</feature>
<gene>
    <name evidence="3" type="ORF">SAE02_30610</name>
</gene>
<evidence type="ECO:0000313" key="4">
    <source>
        <dbReference type="Proteomes" id="UP000321523"/>
    </source>
</evidence>